<dbReference type="InterPro" id="IPR005122">
    <property type="entry name" value="Uracil-DNA_glycosylase-like"/>
</dbReference>
<gene>
    <name evidence="2" type="ORF">PYV00_15370</name>
</gene>
<dbReference type="NCBIfam" id="TIGR04274">
    <property type="entry name" value="hypoxanDNAglyco"/>
    <property type="match status" value="1"/>
</dbReference>
<dbReference type="SMART" id="SM00986">
    <property type="entry name" value="UDG"/>
    <property type="match status" value="1"/>
</dbReference>
<keyword evidence="2" id="KW-0326">Glycosidase</keyword>
<keyword evidence="2" id="KW-0378">Hydrolase</keyword>
<sequence>MKASFDAIVDGRTRIVILGSLPGEASLARQQYYARPTNQFWRLIGGVIERDLVALDYERRLAALRAAGIGLWDVIGTARRTGSSDSAIRDHTARDLQSFAAGLDSLRALAFNGAKAAAIGRRQLAHGDALFLLDLPSSSAAYCAVSFAQKLEQWLRIRDFLN</sequence>
<dbReference type="InterPro" id="IPR036895">
    <property type="entry name" value="Uracil-DNA_glycosylase-like_sf"/>
</dbReference>
<evidence type="ECO:0000259" key="1">
    <source>
        <dbReference type="SMART" id="SM00986"/>
    </source>
</evidence>
<keyword evidence="3" id="KW-1185">Reference proteome</keyword>
<dbReference type="SUPFAM" id="SSF52141">
    <property type="entry name" value="Uracil-DNA glycosylase-like"/>
    <property type="match status" value="1"/>
</dbReference>
<evidence type="ECO:0000313" key="3">
    <source>
        <dbReference type="Proteomes" id="UP001216253"/>
    </source>
</evidence>
<dbReference type="EMBL" id="JARESE010000050">
    <property type="protein sequence ID" value="MDE8653086.1"/>
    <property type="molecule type" value="Genomic_DNA"/>
</dbReference>
<dbReference type="CDD" id="cd10032">
    <property type="entry name" value="UDG-F6_HDG"/>
    <property type="match status" value="1"/>
</dbReference>
<protein>
    <submittedName>
        <fullName evidence="2">DNA-deoxyinosine glycosylase</fullName>
        <ecNumber evidence="2">3.2.2.15</ecNumber>
    </submittedName>
</protein>
<name>A0ABT5WSR7_9SPHN</name>
<dbReference type="InterPro" id="IPR026353">
    <property type="entry name" value="Hypoxan-DNA_Glyclase"/>
</dbReference>
<dbReference type="GO" id="GO:0033958">
    <property type="term" value="F:DNA-deoxyinosine glycosylase activity"/>
    <property type="evidence" value="ECO:0007669"/>
    <property type="project" value="UniProtKB-EC"/>
</dbReference>
<proteinExistence type="predicted"/>
<dbReference type="Gene3D" id="3.40.470.10">
    <property type="entry name" value="Uracil-DNA glycosylase-like domain"/>
    <property type="match status" value="1"/>
</dbReference>
<dbReference type="SMART" id="SM00987">
    <property type="entry name" value="UreE_C"/>
    <property type="match status" value="1"/>
</dbReference>
<accession>A0ABT5WSR7</accession>
<comment type="caution">
    <text evidence="2">The sequence shown here is derived from an EMBL/GenBank/DDBJ whole genome shotgun (WGS) entry which is preliminary data.</text>
</comment>
<dbReference type="RefSeq" id="WP_275229194.1">
    <property type="nucleotide sequence ID" value="NZ_JARESE010000050.1"/>
</dbReference>
<dbReference type="Proteomes" id="UP001216253">
    <property type="component" value="Unassembled WGS sequence"/>
</dbReference>
<reference evidence="2 3" key="1">
    <citation type="submission" date="2023-03" db="EMBL/GenBank/DDBJ databases">
        <title>NovoSphingobium album sp. nov. isolated from polycyclic aromatic hydrocarbons- and heavy-metal polluted soil.</title>
        <authorList>
            <person name="Liu Z."/>
            <person name="Wang K."/>
        </authorList>
    </citation>
    <scope>NUCLEOTIDE SEQUENCE [LARGE SCALE GENOMIC DNA]</scope>
    <source>
        <strain evidence="2 3">H3SJ31-1</strain>
    </source>
</reference>
<evidence type="ECO:0000313" key="2">
    <source>
        <dbReference type="EMBL" id="MDE8653086.1"/>
    </source>
</evidence>
<feature type="domain" description="Uracil-DNA glycosylase-like" evidence="1">
    <location>
        <begin position="6"/>
        <end position="158"/>
    </location>
</feature>
<dbReference type="Pfam" id="PF03167">
    <property type="entry name" value="UDG"/>
    <property type="match status" value="1"/>
</dbReference>
<dbReference type="EC" id="3.2.2.15" evidence="2"/>
<organism evidence="2 3">
    <name type="scientific">Novosphingobium album</name>
    <name type="common">ex Liu et al. 2023</name>
    <dbReference type="NCBI Taxonomy" id="3031130"/>
    <lineage>
        <taxon>Bacteria</taxon>
        <taxon>Pseudomonadati</taxon>
        <taxon>Pseudomonadota</taxon>
        <taxon>Alphaproteobacteria</taxon>
        <taxon>Sphingomonadales</taxon>
        <taxon>Sphingomonadaceae</taxon>
        <taxon>Novosphingobium</taxon>
    </lineage>
</organism>